<comment type="caution">
    <text evidence="1">The sequence shown here is derived from an EMBL/GenBank/DDBJ whole genome shotgun (WGS) entry which is preliminary data.</text>
</comment>
<proteinExistence type="predicted"/>
<dbReference type="Gene3D" id="3.30.420.10">
    <property type="entry name" value="Ribonuclease H-like superfamily/Ribonuclease H"/>
    <property type="match status" value="1"/>
</dbReference>
<reference evidence="1 2" key="1">
    <citation type="submission" date="2019-08" db="EMBL/GenBank/DDBJ databases">
        <title>Draft genome sequences of two oriental melons (Cucumis melo L. var makuwa).</title>
        <authorList>
            <person name="Kwon S.-Y."/>
        </authorList>
    </citation>
    <scope>NUCLEOTIDE SEQUENCE [LARGE SCALE GENOMIC DNA]</scope>
    <source>
        <strain evidence="2">cv. Chang Bougi</strain>
        <tissue evidence="1">Leaf</tissue>
    </source>
</reference>
<sequence length="95" mass="10841">MELSQQREKDHLERKRLEAMYLKASFKYKEAETVVLPTFISAMKDMKLHGVPVSIVSDQDAHFTSKSGLQATLGMILDFSTTFHPQIDGQTKRLN</sequence>
<accession>A0A5D3CXA4</accession>
<dbReference type="AlphaFoldDB" id="A0A5D3CXA4"/>
<name>A0A5D3CXA4_CUCMM</name>
<dbReference type="SUPFAM" id="SSF53098">
    <property type="entry name" value="Ribonuclease H-like"/>
    <property type="match status" value="1"/>
</dbReference>
<dbReference type="InterPro" id="IPR012337">
    <property type="entry name" value="RNaseH-like_sf"/>
</dbReference>
<dbReference type="EMBL" id="SSTD01008722">
    <property type="protein sequence ID" value="TYK15076.1"/>
    <property type="molecule type" value="Genomic_DNA"/>
</dbReference>
<organism evidence="1 2">
    <name type="scientific">Cucumis melo var. makuwa</name>
    <name type="common">Oriental melon</name>
    <dbReference type="NCBI Taxonomy" id="1194695"/>
    <lineage>
        <taxon>Eukaryota</taxon>
        <taxon>Viridiplantae</taxon>
        <taxon>Streptophyta</taxon>
        <taxon>Embryophyta</taxon>
        <taxon>Tracheophyta</taxon>
        <taxon>Spermatophyta</taxon>
        <taxon>Magnoliopsida</taxon>
        <taxon>eudicotyledons</taxon>
        <taxon>Gunneridae</taxon>
        <taxon>Pentapetalae</taxon>
        <taxon>rosids</taxon>
        <taxon>fabids</taxon>
        <taxon>Cucurbitales</taxon>
        <taxon>Cucurbitaceae</taxon>
        <taxon>Benincaseae</taxon>
        <taxon>Cucumis</taxon>
    </lineage>
</organism>
<evidence type="ECO:0000313" key="1">
    <source>
        <dbReference type="EMBL" id="TYK15076.1"/>
    </source>
</evidence>
<protein>
    <submittedName>
        <fullName evidence="1">Pol protein</fullName>
    </submittedName>
</protein>
<evidence type="ECO:0000313" key="2">
    <source>
        <dbReference type="Proteomes" id="UP000321947"/>
    </source>
</evidence>
<dbReference type="GO" id="GO:0003676">
    <property type="term" value="F:nucleic acid binding"/>
    <property type="evidence" value="ECO:0007669"/>
    <property type="project" value="InterPro"/>
</dbReference>
<dbReference type="Proteomes" id="UP000321947">
    <property type="component" value="Unassembled WGS sequence"/>
</dbReference>
<gene>
    <name evidence="1" type="ORF">E5676_scaffold45G001310</name>
</gene>
<dbReference type="InterPro" id="IPR036397">
    <property type="entry name" value="RNaseH_sf"/>
</dbReference>